<comment type="caution">
    <text evidence="2">The sequence shown here is derived from an EMBL/GenBank/DDBJ whole genome shotgun (WGS) entry which is preliminary data.</text>
</comment>
<evidence type="ECO:0000256" key="1">
    <source>
        <dbReference type="SAM" id="Phobius"/>
    </source>
</evidence>
<reference evidence="2 3" key="1">
    <citation type="submission" date="2017-01" db="EMBL/GenBank/DDBJ databases">
        <title>The cable genome- insights into the physiology and evolution of filamentous bacteria capable of sulfide oxidation via long distance electron transfer.</title>
        <authorList>
            <person name="Schreiber L."/>
            <person name="Bjerg J.T."/>
            <person name="Boggild A."/>
            <person name="Van De Vossenberg J."/>
            <person name="Meysman F."/>
            <person name="Nielsen L.P."/>
            <person name="Schramm A."/>
            <person name="Kjeldsen K.U."/>
        </authorList>
    </citation>
    <scope>NUCLEOTIDE SEQUENCE [LARGE SCALE GENOMIC DNA]</scope>
    <source>
        <strain evidence="2">MCF</strain>
    </source>
</reference>
<evidence type="ECO:0000313" key="2">
    <source>
        <dbReference type="EMBL" id="RWX43257.1"/>
    </source>
</evidence>
<keyword evidence="1" id="KW-0472">Membrane</keyword>
<dbReference type="EMBL" id="MTKO01000126">
    <property type="protein sequence ID" value="RWX43257.1"/>
    <property type="molecule type" value="Genomic_DNA"/>
</dbReference>
<organism evidence="2 3">
    <name type="scientific">Candidatus Electrothrix aarhusensis</name>
    <dbReference type="NCBI Taxonomy" id="1859131"/>
    <lineage>
        <taxon>Bacteria</taxon>
        <taxon>Pseudomonadati</taxon>
        <taxon>Thermodesulfobacteriota</taxon>
        <taxon>Desulfobulbia</taxon>
        <taxon>Desulfobulbales</taxon>
        <taxon>Desulfobulbaceae</taxon>
        <taxon>Candidatus Electrothrix</taxon>
    </lineage>
</organism>
<name>A0A3S3QV47_9BACT</name>
<accession>A0A3S3QV47</accession>
<feature type="transmembrane region" description="Helical" evidence="1">
    <location>
        <begin position="12"/>
        <end position="41"/>
    </location>
</feature>
<keyword evidence="3" id="KW-1185">Reference proteome</keyword>
<keyword evidence="1" id="KW-0812">Transmembrane</keyword>
<feature type="transmembrane region" description="Helical" evidence="1">
    <location>
        <begin position="100"/>
        <end position="119"/>
    </location>
</feature>
<dbReference type="Proteomes" id="UP000287853">
    <property type="component" value="Unassembled WGS sequence"/>
</dbReference>
<sequence>MVTMKKSEKYIWPILLLATIYLGLWNAATLAIIALWCVWFSLSLLYLFSSESYERNCFLKLSVFISLTIAIPSLYGIVMKHGEIIDKALLQSQLSKPLKMLLFHLSSAVYAIITSFVFAPIAVKIGGKHILVFCICGALFLLLMQEYLHALFLFFSSVITFLSYWRVVNARA</sequence>
<gene>
    <name evidence="2" type="ORF">H206_03006</name>
</gene>
<feature type="transmembrane region" description="Helical" evidence="1">
    <location>
        <begin position="61"/>
        <end position="79"/>
    </location>
</feature>
<keyword evidence="1" id="KW-1133">Transmembrane helix</keyword>
<feature type="transmembrane region" description="Helical" evidence="1">
    <location>
        <begin position="150"/>
        <end position="167"/>
    </location>
</feature>
<protein>
    <submittedName>
        <fullName evidence="2">Uncharacterized protein</fullName>
    </submittedName>
</protein>
<evidence type="ECO:0000313" key="3">
    <source>
        <dbReference type="Proteomes" id="UP000287853"/>
    </source>
</evidence>
<proteinExistence type="predicted"/>
<dbReference type="AlphaFoldDB" id="A0A3S3QV47"/>